<dbReference type="GO" id="GO:0032222">
    <property type="term" value="P:regulation of synaptic transmission, cholinergic"/>
    <property type="evidence" value="ECO:0007669"/>
    <property type="project" value="InterPro"/>
</dbReference>
<feature type="compositionally biased region" description="Polar residues" evidence="3">
    <location>
        <begin position="89"/>
        <end position="105"/>
    </location>
</feature>
<organism evidence="4 5">
    <name type="scientific">Ditylenchus dipsaci</name>
    <dbReference type="NCBI Taxonomy" id="166011"/>
    <lineage>
        <taxon>Eukaryota</taxon>
        <taxon>Metazoa</taxon>
        <taxon>Ecdysozoa</taxon>
        <taxon>Nematoda</taxon>
        <taxon>Chromadorea</taxon>
        <taxon>Rhabditida</taxon>
        <taxon>Tylenchina</taxon>
        <taxon>Tylenchomorpha</taxon>
        <taxon>Sphaerularioidea</taxon>
        <taxon>Anguinidae</taxon>
        <taxon>Anguininae</taxon>
        <taxon>Ditylenchus</taxon>
    </lineage>
</organism>
<dbReference type="InterPro" id="IPR031424">
    <property type="entry name" value="QVR-like"/>
</dbReference>
<name>A0A915DCF7_9BILA</name>
<proteinExistence type="predicted"/>
<reference evidence="5" key="1">
    <citation type="submission" date="2022-11" db="UniProtKB">
        <authorList>
            <consortium name="WormBaseParasite"/>
        </authorList>
    </citation>
    <scope>IDENTIFICATION</scope>
</reference>
<evidence type="ECO:0000256" key="3">
    <source>
        <dbReference type="SAM" id="MobiDB-lite"/>
    </source>
</evidence>
<keyword evidence="4" id="KW-1185">Reference proteome</keyword>
<protein>
    <submittedName>
        <fullName evidence="5">Uncharacterized protein</fullName>
    </submittedName>
</protein>
<dbReference type="AlphaFoldDB" id="A0A915DCF7"/>
<keyword evidence="2" id="KW-0325">Glycoprotein</keyword>
<dbReference type="WBParaSite" id="jg18405">
    <property type="protein sequence ID" value="jg18405"/>
    <property type="gene ID" value="jg18405"/>
</dbReference>
<keyword evidence="1" id="KW-0732">Signal</keyword>
<evidence type="ECO:0000256" key="1">
    <source>
        <dbReference type="ARBA" id="ARBA00022729"/>
    </source>
</evidence>
<evidence type="ECO:0000313" key="4">
    <source>
        <dbReference type="Proteomes" id="UP000887574"/>
    </source>
</evidence>
<dbReference type="Proteomes" id="UP000887574">
    <property type="component" value="Unplaced"/>
</dbReference>
<accession>A0A915DCF7</accession>
<feature type="region of interest" description="Disordered" evidence="3">
    <location>
        <begin position="89"/>
        <end position="110"/>
    </location>
</feature>
<sequence length="173" mass="18612">MQILSTAPPMPKKQLTKCYSNRLSSPKPSLYTIIVILIATPHLFRDQLPAFLVAGQDPATVGSAPPSAKPILRCYTCSSLQTGVPKTAIDSNQATGAGSPSTAQHDTVPDRNVCDDPFEKEDALLEPCDTSCIKTISKNAHTEIVLRGCLSSIYNRASSQHQVLQMPEMGSVM</sequence>
<evidence type="ECO:0000256" key="2">
    <source>
        <dbReference type="ARBA" id="ARBA00023180"/>
    </source>
</evidence>
<dbReference type="Pfam" id="PF17064">
    <property type="entry name" value="QVR"/>
    <property type="match status" value="1"/>
</dbReference>
<dbReference type="GO" id="GO:0030431">
    <property type="term" value="P:sleep"/>
    <property type="evidence" value="ECO:0007669"/>
    <property type="project" value="InterPro"/>
</dbReference>
<evidence type="ECO:0000313" key="5">
    <source>
        <dbReference type="WBParaSite" id="jg18405"/>
    </source>
</evidence>